<dbReference type="AlphaFoldDB" id="A0A5E8BRV6"/>
<organism evidence="1 2">
    <name type="scientific">Magnusiomyces paraingens</name>
    <dbReference type="NCBI Taxonomy" id="2606893"/>
    <lineage>
        <taxon>Eukaryota</taxon>
        <taxon>Fungi</taxon>
        <taxon>Dikarya</taxon>
        <taxon>Ascomycota</taxon>
        <taxon>Saccharomycotina</taxon>
        <taxon>Dipodascomycetes</taxon>
        <taxon>Dipodascales</taxon>
        <taxon>Dipodascaceae</taxon>
        <taxon>Magnusiomyces</taxon>
    </lineage>
</organism>
<dbReference type="RefSeq" id="XP_031854077.1">
    <property type="nucleotide sequence ID" value="XM_031998186.1"/>
</dbReference>
<reference evidence="1 2" key="1">
    <citation type="submission" date="2019-09" db="EMBL/GenBank/DDBJ databases">
        <authorList>
            <person name="Brejova B."/>
        </authorList>
    </citation>
    <scope>NUCLEOTIDE SEQUENCE [LARGE SCALE GENOMIC DNA]</scope>
</reference>
<name>A0A5E8BRV6_9ASCO</name>
<accession>A0A5E8BRV6</accession>
<dbReference type="EMBL" id="CABVLU010000003">
    <property type="protein sequence ID" value="VVT53229.1"/>
    <property type="molecule type" value="Genomic_DNA"/>
</dbReference>
<evidence type="ECO:0000313" key="2">
    <source>
        <dbReference type="Proteomes" id="UP000398389"/>
    </source>
</evidence>
<keyword evidence="2" id="KW-1185">Reference proteome</keyword>
<dbReference type="Proteomes" id="UP000398389">
    <property type="component" value="Unassembled WGS sequence"/>
</dbReference>
<proteinExistence type="predicted"/>
<dbReference type="GeneID" id="43582286"/>
<protein>
    <submittedName>
        <fullName evidence="1">Uncharacterized protein</fullName>
    </submittedName>
</protein>
<gene>
    <name evidence="1" type="ORF">SAPINGB_P003468</name>
</gene>
<evidence type="ECO:0000313" key="1">
    <source>
        <dbReference type="EMBL" id="VVT53229.1"/>
    </source>
</evidence>
<sequence>MDHSDDDDSPISEIHSKTNPNCSTIQNDCSVHSAGFGLFQSPLKSQNTGRISKNNPYIHRIGFSPPPTSDFEFQESKYTAQAAAVFQPIPFTSVSQHIFVNSDDSCTIEDVCPKPEDGTDTLYLPQYYESCNAKSFQQEEKHMIEALATFYDHKNFESLFAKDLDCFPNTVGDLFVFEKLLETTLSNPKASNMVTTCLNTLIQQNCGKSTCDNFIKNMLEEQKDLDSTINTSLNKDILKYLVDHSDSATAPNLFGSGSKKVFFCVNYCCAFTGDRKDDECCFQCSTPRSRHNYGWYISPIIMIRKLFLDSKFCEILRFTHRKDDNYIRDVWDAEYIHELEDKGIKTSPYKTMFNGKEMDVVPLFFGLIADSGDVFQNGNFEIMNTFLTLYNIPASMRALTKYCFPVMLYPKKNFNNKPPNYSTFLQTIVDDFDRMKNGFIVRVGSNWKYIIVTCHLVFFNGDMTVRSDASGIVAPSGNFSCLNCYVPTSKLGGKPSFIKPDPCDPERYLQNVNGQFPTRDNQTHQQDLQKLNTLDFISEANKVITGIREKSSLLSLDTISLEDSFPPDAFHLLFENLEREFLNILIGVPSGNRLRPCKNFPENLLLSHEARAILEDFFTSFNELGIASNMMGQKFKLKSFFSGKLFNLTSIELKTILEIFPVFLVLLANELTPVQHQFIQLCCDMFCVFRVAYMTAIPRTVLKQLEPCIKDMVKRFEKLTTSNYTNSSVCCTLPLHTLLHIVKIIERTGNPRVHWTWDAKRLIKIIDGDVNACNKFLTAFNNLKMWEYSYSIFFAAAPELSFGAIELRHPYTDQNLESVDSDGIFHLDRKKIENLIKHNAKNPTAFTQYNECHFKTSKMIIVSGNYARLEPAHINKLSFICRVLDFISYRKKNGRVVKMAVVKKAKVRDLNHVKGSKESFPFTENGVDLLAYGTGCLKMENPMLVNISRLLNPVYCISSDVILPNNNGTSSVKFFLEKNRFAAYTEPKGMVELFSYEKEDQVNNAYKDISYSTPPTTKRTLYNRRNDLKNILTQ</sequence>